<feature type="domain" description="Heterokaryon incompatibility" evidence="1">
    <location>
        <begin position="23"/>
        <end position="119"/>
    </location>
</feature>
<dbReference type="STRING" id="1209931.A0A135UC69"/>
<sequence>MIDYDAISYTWASEDGAMAWTRGAQRVVWIDAVCMNQQDVEERDHQVRLMPQIYSRAQRVLVYVGEPVPEEEALFRFLDDPDLVRDWEGSRALPRLALQQALETLLTRRYFSRAWILQEVALARWATLICWRYELPWSQLQIPSPADRGLLINTKEKPRLLNVLQLPSVLQFRAPAYRDSSDLLRLLDLARNSHASDPRDKLFAVYGLISCAQSDGIMADYTMSTRETYMQMAKWIAQKFGIPALLLRSFHVDRVSDEADEMDETAEEKPENFKIPSWTPHWTHNPYPTVLPLLTEMYDESAAGFNPVGLPVSLKMADDSLGFPAFKLGKLCAVLNEYDAQARRTSPPGAIIAAKPWPYTEFNMSHRGKDKYGGQTAFVFWTQDPTNPQRPQFLDVEQSLLRVPGHEVTAYDAERTEWFQELHIYLIPQVDEYSRFSFQEPGAVSWDIRVTGLLHMDGLVHEGVWKSGRFENMSIIGEDLGAFPALDDGPRRAAYYWGLHNL</sequence>
<organism evidence="2 3">
    <name type="scientific">Colletotrichum salicis</name>
    <dbReference type="NCBI Taxonomy" id="1209931"/>
    <lineage>
        <taxon>Eukaryota</taxon>
        <taxon>Fungi</taxon>
        <taxon>Dikarya</taxon>
        <taxon>Ascomycota</taxon>
        <taxon>Pezizomycotina</taxon>
        <taxon>Sordariomycetes</taxon>
        <taxon>Hypocreomycetidae</taxon>
        <taxon>Glomerellales</taxon>
        <taxon>Glomerellaceae</taxon>
        <taxon>Colletotrichum</taxon>
        <taxon>Colletotrichum acutatum species complex</taxon>
    </lineage>
</organism>
<dbReference type="InterPro" id="IPR052895">
    <property type="entry name" value="HetReg/Transcr_Mod"/>
</dbReference>
<dbReference type="Proteomes" id="UP000070121">
    <property type="component" value="Unassembled WGS sequence"/>
</dbReference>
<name>A0A135UC69_9PEZI</name>
<evidence type="ECO:0000259" key="1">
    <source>
        <dbReference type="Pfam" id="PF06985"/>
    </source>
</evidence>
<protein>
    <submittedName>
        <fullName evidence="2">Heterokaryon incompatibility protein</fullName>
    </submittedName>
</protein>
<dbReference type="EMBL" id="JFFI01001588">
    <property type="protein sequence ID" value="KXH57975.1"/>
    <property type="molecule type" value="Genomic_DNA"/>
</dbReference>
<dbReference type="OrthoDB" id="2157530at2759"/>
<dbReference type="PANTHER" id="PTHR24148:SF73">
    <property type="entry name" value="HET DOMAIN PROTEIN (AFU_ORTHOLOGUE AFUA_8G01020)"/>
    <property type="match status" value="1"/>
</dbReference>
<keyword evidence="3" id="KW-1185">Reference proteome</keyword>
<dbReference type="PANTHER" id="PTHR24148">
    <property type="entry name" value="ANKYRIN REPEAT DOMAIN-CONTAINING PROTEIN 39 HOMOLOG-RELATED"/>
    <property type="match status" value="1"/>
</dbReference>
<comment type="caution">
    <text evidence="2">The sequence shown here is derived from an EMBL/GenBank/DDBJ whole genome shotgun (WGS) entry which is preliminary data.</text>
</comment>
<dbReference type="AlphaFoldDB" id="A0A135UC69"/>
<dbReference type="InterPro" id="IPR010730">
    <property type="entry name" value="HET"/>
</dbReference>
<proteinExistence type="predicted"/>
<dbReference type="Pfam" id="PF06985">
    <property type="entry name" value="HET"/>
    <property type="match status" value="1"/>
</dbReference>
<accession>A0A135UC69</accession>
<evidence type="ECO:0000313" key="2">
    <source>
        <dbReference type="EMBL" id="KXH57975.1"/>
    </source>
</evidence>
<gene>
    <name evidence="2" type="ORF">CSAL01_07425</name>
</gene>
<reference evidence="2 3" key="1">
    <citation type="submission" date="2014-02" db="EMBL/GenBank/DDBJ databases">
        <title>The genome sequence of Colletotrichum salicis CBS 607.94.</title>
        <authorList>
            <person name="Baroncelli R."/>
            <person name="Thon M.R."/>
        </authorList>
    </citation>
    <scope>NUCLEOTIDE SEQUENCE [LARGE SCALE GENOMIC DNA]</scope>
    <source>
        <strain evidence="2 3">CBS 607.94</strain>
    </source>
</reference>
<evidence type="ECO:0000313" key="3">
    <source>
        <dbReference type="Proteomes" id="UP000070121"/>
    </source>
</evidence>